<sequence>MSAAAALVATGLGESPAPAAAADAPAIEWPEGMWNPKAADDDVILPMPCGGAMAFRKVPTTLPGNWLTDDRVRLGSPQAEVAFASYLNRGHVAGSLSENNDPATRHLLIGKYEVTTDQYNAVIGGECGRPNMMGRLPKDGVSWFDAVHFGRAYTEWLLQNARESLPHEDGDPAFIRLPTETEWEFAARGGRAVTEDDFMAPRFPMDGDISRWAWFQGSSSCQGHLQPVGVLEPNPLGLHDILGNVEEIMLEPFRMVRVQRHHGQVGGMVSRGGSCLTDRSMLTTASRTESNYFNPRTGQARTPEMTGFRVVVAAPVQVSHERIAELREDWESLSDGGARAAAADAAPRGPAEALEAAAGATSDVEAEQVMRDIAAAIREDASDRADVERRAVQAAIQSGALIIRQYRDELRRMENIEKIIAIRRESTGTNAEAQIAEAEQTRHYIRQRLKITQSVYTTVLGQTAEDYPVALLADQSAIVGQRLRDVGAESMAGFAQAFVGQVERWAGDGGGDIEAYLEELGEL</sequence>
<dbReference type="SUPFAM" id="SSF56436">
    <property type="entry name" value="C-type lectin-like"/>
    <property type="match status" value="1"/>
</dbReference>
<dbReference type="InterPro" id="IPR016187">
    <property type="entry name" value="CTDL_fold"/>
</dbReference>
<keyword evidence="4" id="KW-1185">Reference proteome</keyword>
<dbReference type="InterPro" id="IPR005532">
    <property type="entry name" value="SUMF_dom"/>
</dbReference>
<reference evidence="3 4" key="1">
    <citation type="journal article" date="2013" name="Genome Announc.">
        <title>Draft Genome Sequence of an Alphaproteobacterium, Caenispirillum salinarum AK4(T), Isolated from a Solar Saltern.</title>
        <authorList>
            <person name="Khatri I."/>
            <person name="Singh A."/>
            <person name="Korpole S."/>
            <person name="Pinnaka A.K."/>
            <person name="Subramanian S."/>
        </authorList>
    </citation>
    <scope>NUCLEOTIDE SEQUENCE [LARGE SCALE GENOMIC DNA]</scope>
    <source>
        <strain evidence="3 4">AK4</strain>
    </source>
</reference>
<dbReference type="eggNOG" id="COG1262">
    <property type="taxonomic scope" value="Bacteria"/>
</dbReference>
<dbReference type="PANTHER" id="PTHR23150:SF19">
    <property type="entry name" value="FORMYLGLYCINE-GENERATING ENZYME"/>
    <property type="match status" value="1"/>
</dbReference>
<proteinExistence type="predicted"/>
<dbReference type="EMBL" id="ANHY01000003">
    <property type="protein sequence ID" value="EKV32265.1"/>
    <property type="molecule type" value="Genomic_DNA"/>
</dbReference>
<feature type="region of interest" description="Disordered" evidence="1">
    <location>
        <begin position="338"/>
        <end position="361"/>
    </location>
</feature>
<dbReference type="GO" id="GO:0120147">
    <property type="term" value="F:formylglycine-generating oxidase activity"/>
    <property type="evidence" value="ECO:0007669"/>
    <property type="project" value="TreeGrafter"/>
</dbReference>
<evidence type="ECO:0000313" key="3">
    <source>
        <dbReference type="EMBL" id="EKV32265.1"/>
    </source>
</evidence>
<dbReference type="Proteomes" id="UP000009881">
    <property type="component" value="Unassembled WGS sequence"/>
</dbReference>
<evidence type="ECO:0000313" key="4">
    <source>
        <dbReference type="Proteomes" id="UP000009881"/>
    </source>
</evidence>
<accession>K9H1X9</accession>
<dbReference type="Pfam" id="PF03781">
    <property type="entry name" value="FGE-sulfatase"/>
    <property type="match status" value="1"/>
</dbReference>
<protein>
    <recommendedName>
        <fullName evidence="2">Sulfatase-modifying factor enzyme-like domain-containing protein</fullName>
    </recommendedName>
</protein>
<dbReference type="InterPro" id="IPR042095">
    <property type="entry name" value="SUMF_sf"/>
</dbReference>
<dbReference type="AlphaFoldDB" id="K9H1X9"/>
<feature type="compositionally biased region" description="Low complexity" evidence="1">
    <location>
        <begin position="338"/>
        <end position="360"/>
    </location>
</feature>
<evidence type="ECO:0000259" key="2">
    <source>
        <dbReference type="Pfam" id="PF03781"/>
    </source>
</evidence>
<dbReference type="PANTHER" id="PTHR23150">
    <property type="entry name" value="SULFATASE MODIFYING FACTOR 1, 2"/>
    <property type="match status" value="1"/>
</dbReference>
<feature type="domain" description="Sulfatase-modifying factor enzyme-like" evidence="2">
    <location>
        <begin position="105"/>
        <end position="311"/>
    </location>
</feature>
<name>K9H1X9_9PROT</name>
<dbReference type="PATRIC" id="fig|1238182.3.peg.302"/>
<dbReference type="InterPro" id="IPR051043">
    <property type="entry name" value="Sulfatase_Mod_Factor_Kinase"/>
</dbReference>
<organism evidence="3 4">
    <name type="scientific">Caenispirillum salinarum AK4</name>
    <dbReference type="NCBI Taxonomy" id="1238182"/>
    <lineage>
        <taxon>Bacteria</taxon>
        <taxon>Pseudomonadati</taxon>
        <taxon>Pseudomonadota</taxon>
        <taxon>Alphaproteobacteria</taxon>
        <taxon>Rhodospirillales</taxon>
        <taxon>Novispirillaceae</taxon>
        <taxon>Caenispirillum</taxon>
    </lineage>
</organism>
<evidence type="ECO:0000256" key="1">
    <source>
        <dbReference type="SAM" id="MobiDB-lite"/>
    </source>
</evidence>
<gene>
    <name evidence="3" type="ORF">C882_2342</name>
</gene>
<dbReference type="Gene3D" id="3.90.1580.10">
    <property type="entry name" value="paralog of FGE (formylglycine-generating enzyme)"/>
    <property type="match status" value="1"/>
</dbReference>
<comment type="caution">
    <text evidence="3">The sequence shown here is derived from an EMBL/GenBank/DDBJ whole genome shotgun (WGS) entry which is preliminary data.</text>
</comment>
<dbReference type="STRING" id="1238182.C882_2342"/>